<proteinExistence type="inferred from homology"/>
<evidence type="ECO:0000313" key="5">
    <source>
        <dbReference type="EMBL" id="AUG32404.1"/>
    </source>
</evidence>
<dbReference type="PROSITE" id="PS50936">
    <property type="entry name" value="ENGC_GTPASE"/>
    <property type="match status" value="1"/>
</dbReference>
<dbReference type="Gene3D" id="2.40.50.140">
    <property type="entry name" value="Nucleic acid-binding proteins"/>
    <property type="match status" value="1"/>
</dbReference>
<gene>
    <name evidence="5" type="ORF">PLO_408</name>
</gene>
<dbReference type="AlphaFoldDB" id="A0A2H4ZPE8"/>
<dbReference type="PANTHER" id="PTHR32120">
    <property type="entry name" value="SMALL RIBOSOMAL SUBUNIT BIOGENESIS GTPASE RSGA"/>
    <property type="match status" value="1"/>
</dbReference>
<dbReference type="PROSITE" id="PS51721">
    <property type="entry name" value="G_CP"/>
    <property type="match status" value="1"/>
</dbReference>
<reference evidence="5" key="1">
    <citation type="submission" date="2017-10" db="EMBL/GenBank/DDBJ databases">
        <title>Paulinella longichromatophora chromatophore genome.</title>
        <authorList>
            <person name="Lhee D."/>
            <person name="Yoon H.S."/>
        </authorList>
    </citation>
    <scope>NUCLEOTIDE SEQUENCE</scope>
</reference>
<dbReference type="SUPFAM" id="SSF50249">
    <property type="entry name" value="Nucleic acid-binding proteins"/>
    <property type="match status" value="1"/>
</dbReference>
<dbReference type="SUPFAM" id="SSF52540">
    <property type="entry name" value="P-loop containing nucleoside triphosphate hydrolases"/>
    <property type="match status" value="1"/>
</dbReference>
<evidence type="ECO:0000256" key="2">
    <source>
        <dbReference type="ARBA" id="ARBA00023134"/>
    </source>
</evidence>
<dbReference type="CDD" id="cd01854">
    <property type="entry name" value="YjeQ_EngC"/>
    <property type="match status" value="1"/>
</dbReference>
<geneLocation type="plastid" evidence="5"/>
<dbReference type="InterPro" id="IPR030378">
    <property type="entry name" value="G_CP_dom"/>
</dbReference>
<dbReference type="NCBIfam" id="TIGR00157">
    <property type="entry name" value="ribosome small subunit-dependent GTPase A"/>
    <property type="match status" value="1"/>
</dbReference>
<dbReference type="EMBL" id="MG264610">
    <property type="protein sequence ID" value="AUG32404.1"/>
    <property type="molecule type" value="Genomic_DNA"/>
</dbReference>
<evidence type="ECO:0000259" key="3">
    <source>
        <dbReference type="PROSITE" id="PS50936"/>
    </source>
</evidence>
<dbReference type="Pfam" id="PF03193">
    <property type="entry name" value="RsgA_GTPase"/>
    <property type="match status" value="1"/>
</dbReference>
<evidence type="ECO:0000256" key="1">
    <source>
        <dbReference type="ARBA" id="ARBA00022741"/>
    </source>
</evidence>
<accession>A0A2H4ZPE8</accession>
<dbReference type="Gene3D" id="3.40.50.300">
    <property type="entry name" value="P-loop containing nucleotide triphosphate hydrolases"/>
    <property type="match status" value="1"/>
</dbReference>
<feature type="domain" description="CP-type G" evidence="4">
    <location>
        <begin position="78"/>
        <end position="237"/>
    </location>
</feature>
<keyword evidence="2" id="KW-0342">GTP-binding</keyword>
<dbReference type="InterPro" id="IPR012340">
    <property type="entry name" value="NA-bd_OB-fold"/>
</dbReference>
<sequence length="298" mass="33614">MDNDTQQRYKGLVIALHANFYQVRLHDEGLNGTNELLCIARTRLTQKGERICVGDQVEVEAVDWKEKRAAVAYISPRLSILERPMVANCTKILVVIALIQPNINADQLSRFLLSAEATDLPIDIVFNKSDLVDSCLAKQWQERVKKWGYHSFLVSSVTTTGMEQLRQSLNNSNISVICGPSGVGKTSLINTLIPSLSLKVGKVSGRLQRGRHTTRHVQLFPVGTSGMIADTPGFNRPNLPKDPHRLGWLFPEIRNAFTRKPCRFRNCLHQRELGCSVGTEWERYNFYIQSLETLLAIN</sequence>
<dbReference type="Gene3D" id="1.10.40.50">
    <property type="entry name" value="Probable gtpase engc, domain 3"/>
    <property type="match status" value="1"/>
</dbReference>
<evidence type="ECO:0000259" key="4">
    <source>
        <dbReference type="PROSITE" id="PS51721"/>
    </source>
</evidence>
<dbReference type="HAMAP" id="MF_01820">
    <property type="entry name" value="GTPase_RsgA"/>
    <property type="match status" value="1"/>
</dbReference>
<protein>
    <submittedName>
        <fullName evidence="5">GTPase EngC</fullName>
    </submittedName>
</protein>
<keyword evidence="1" id="KW-0547">Nucleotide-binding</keyword>
<name>A0A2H4ZPE8_9EUKA</name>
<dbReference type="GO" id="GO:0005525">
    <property type="term" value="F:GTP binding"/>
    <property type="evidence" value="ECO:0007669"/>
    <property type="project" value="UniProtKB-KW"/>
</dbReference>
<dbReference type="InterPro" id="IPR004881">
    <property type="entry name" value="Ribosome_biogen_GTPase_RsgA"/>
</dbReference>
<keyword evidence="5" id="KW-0934">Plastid</keyword>
<dbReference type="InterPro" id="IPR027417">
    <property type="entry name" value="P-loop_NTPase"/>
</dbReference>
<feature type="domain" description="EngC GTPase" evidence="3">
    <location>
        <begin position="87"/>
        <end position="235"/>
    </location>
</feature>
<dbReference type="GO" id="GO:0003924">
    <property type="term" value="F:GTPase activity"/>
    <property type="evidence" value="ECO:0007669"/>
    <property type="project" value="InterPro"/>
</dbReference>
<dbReference type="InterPro" id="IPR010914">
    <property type="entry name" value="RsgA_GTPase_dom"/>
</dbReference>
<organism evidence="5">
    <name type="scientific">Paulinella longichromatophora</name>
    <dbReference type="NCBI Taxonomy" id="1708747"/>
    <lineage>
        <taxon>Eukaryota</taxon>
        <taxon>Sar</taxon>
        <taxon>Rhizaria</taxon>
        <taxon>Cercozoa</taxon>
        <taxon>Imbricatea</taxon>
        <taxon>Silicofilosea</taxon>
        <taxon>Euglyphida</taxon>
        <taxon>Paulinellidae</taxon>
        <taxon>Paulinella</taxon>
    </lineage>
</organism>
<dbReference type="PANTHER" id="PTHR32120:SF11">
    <property type="entry name" value="SMALL RIBOSOMAL SUBUNIT BIOGENESIS GTPASE RSGA 1, MITOCHONDRIAL-RELATED"/>
    <property type="match status" value="1"/>
</dbReference>